<keyword evidence="3" id="KW-1185">Reference proteome</keyword>
<dbReference type="SMR" id="A0A194VTZ1"/>
<feature type="compositionally biased region" description="Basic and acidic residues" evidence="1">
    <location>
        <begin position="8"/>
        <end position="19"/>
    </location>
</feature>
<dbReference type="EMBL" id="CM003100">
    <property type="protein sequence ID" value="KUI67676.1"/>
    <property type="molecule type" value="Genomic_DNA"/>
</dbReference>
<organism evidence="2 3">
    <name type="scientific">Cytospora mali</name>
    <name type="common">Apple Valsa canker fungus</name>
    <name type="synonym">Valsa mali</name>
    <dbReference type="NCBI Taxonomy" id="578113"/>
    <lineage>
        <taxon>Eukaryota</taxon>
        <taxon>Fungi</taxon>
        <taxon>Dikarya</taxon>
        <taxon>Ascomycota</taxon>
        <taxon>Pezizomycotina</taxon>
        <taxon>Sordariomycetes</taxon>
        <taxon>Sordariomycetidae</taxon>
        <taxon>Diaporthales</taxon>
        <taxon>Cytosporaceae</taxon>
        <taxon>Cytospora</taxon>
    </lineage>
</organism>
<evidence type="ECO:0000313" key="2">
    <source>
        <dbReference type="EMBL" id="KUI67676.1"/>
    </source>
</evidence>
<feature type="region of interest" description="Disordered" evidence="1">
    <location>
        <begin position="1"/>
        <end position="21"/>
    </location>
</feature>
<evidence type="ECO:0000313" key="3">
    <source>
        <dbReference type="Proteomes" id="UP000078559"/>
    </source>
</evidence>
<name>A0A194VTZ1_CYTMA</name>
<feature type="region of interest" description="Disordered" evidence="1">
    <location>
        <begin position="322"/>
        <end position="409"/>
    </location>
</feature>
<gene>
    <name evidence="2" type="ORF">VM1G_03598</name>
</gene>
<feature type="compositionally biased region" description="Acidic residues" evidence="1">
    <location>
        <begin position="57"/>
        <end position="67"/>
    </location>
</feature>
<feature type="compositionally biased region" description="Polar residues" evidence="1">
    <location>
        <begin position="350"/>
        <end position="365"/>
    </location>
</feature>
<dbReference type="AlphaFoldDB" id="A0A194VTZ1"/>
<protein>
    <submittedName>
        <fullName evidence="2">Uncharacterized protein</fullName>
    </submittedName>
</protein>
<evidence type="ECO:0000256" key="1">
    <source>
        <dbReference type="SAM" id="MobiDB-lite"/>
    </source>
</evidence>
<reference evidence="2" key="1">
    <citation type="submission" date="2014-12" db="EMBL/GenBank/DDBJ databases">
        <title>Genome Sequence of Valsa Canker Pathogens Uncovers a Specific Adaption of Colonization on Woody Bark.</title>
        <authorList>
            <person name="Yin Z."/>
            <person name="Liu H."/>
            <person name="Gao X."/>
            <person name="Li Z."/>
            <person name="Song N."/>
            <person name="Ke X."/>
            <person name="Dai Q."/>
            <person name="Wu Y."/>
            <person name="Sun Y."/>
            <person name="Xu J.-R."/>
            <person name="Kang Z.K."/>
            <person name="Wang L."/>
            <person name="Huang L."/>
        </authorList>
    </citation>
    <scope>NUCLEOTIDE SEQUENCE [LARGE SCALE GENOMIC DNA]</scope>
    <source>
        <strain evidence="2">03-8</strain>
    </source>
</reference>
<dbReference type="Proteomes" id="UP000078559">
    <property type="component" value="Chromosome 3"/>
</dbReference>
<sequence>MANSSKQRVPDHCSPKLPDETGDDYFIRWKAHRDAWRQQFLDDYYRQKETRLPSPNSEEDPDEDEMAETVSFIERCIRIENGQPEPRDLSKPVEWPQVEYPPGKSLSEIDEYEPGPFSPIPRCRPEDDEYDFGPRSCSTIPDPHPESTLVRKRSSSSPAEDGALEPPTKRRRRADKIPEISPAEPSTSGHKRKRLQDSIPELQGTFEQAQAVFKKRKTDTHNRPSLAGMMSGSKRKRESGPDEAHDDEVQASQPKRGVLGPKRRRVSEEITTNDAAGGKGCNSTMRTARKKAAVPSSPRVTRARRRQLSGIDAQLFQLGQRGQADLQGQAHERQGQATEAANDKMRPRRSSATTKIKSKGSNTTKIGAKKRVTSNTSTNTKDSVKSGAIKNTSPITNASTKVRRGRPNR</sequence>
<dbReference type="OrthoDB" id="5240270at2759"/>
<feature type="region of interest" description="Disordered" evidence="1">
    <location>
        <begin position="47"/>
        <end position="304"/>
    </location>
</feature>
<proteinExistence type="predicted"/>
<accession>A0A194VTZ1</accession>
<feature type="compositionally biased region" description="Polar residues" evidence="1">
    <location>
        <begin position="389"/>
        <end position="400"/>
    </location>
</feature>